<dbReference type="CDD" id="cd03002">
    <property type="entry name" value="PDI_a_MPD1_like"/>
    <property type="match status" value="1"/>
</dbReference>
<keyword evidence="5" id="KW-0413">Isomerase</keyword>
<feature type="domain" description="Thioredoxin" evidence="9">
    <location>
        <begin position="8"/>
        <end position="139"/>
    </location>
</feature>
<evidence type="ECO:0000256" key="7">
    <source>
        <dbReference type="SAM" id="MobiDB-lite"/>
    </source>
</evidence>
<dbReference type="EMBL" id="VIBQ01000072">
    <property type="protein sequence ID" value="KAB8606236.1"/>
    <property type="molecule type" value="Genomic_DNA"/>
</dbReference>
<comment type="caution">
    <text evidence="10">The sequence shown here is derived from an EMBL/GenBank/DDBJ whole genome shotgun (WGS) entry which is preliminary data.</text>
</comment>
<keyword evidence="11" id="KW-1185">Reference proteome</keyword>
<dbReference type="InterPro" id="IPR013766">
    <property type="entry name" value="Thioredoxin_domain"/>
</dbReference>
<comment type="catalytic activity">
    <reaction evidence="1">
        <text>Catalyzes the rearrangement of -S-S- bonds in proteins.</text>
        <dbReference type="EC" id="5.3.4.1"/>
    </reaction>
</comment>
<evidence type="ECO:0000256" key="2">
    <source>
        <dbReference type="ARBA" id="ARBA00004319"/>
    </source>
</evidence>
<evidence type="ECO:0000259" key="9">
    <source>
        <dbReference type="PROSITE" id="PS51352"/>
    </source>
</evidence>
<keyword evidence="6" id="KW-0676">Redox-active center</keyword>
<evidence type="ECO:0000256" key="4">
    <source>
        <dbReference type="ARBA" id="ARBA00023157"/>
    </source>
</evidence>
<dbReference type="InterPro" id="IPR017937">
    <property type="entry name" value="Thioredoxin_CS"/>
</dbReference>
<dbReference type="InterPro" id="IPR057305">
    <property type="entry name" value="Thioredox_PDIA6_C"/>
</dbReference>
<dbReference type="GO" id="GO:0005788">
    <property type="term" value="C:endoplasmic reticulum lumen"/>
    <property type="evidence" value="ECO:0007669"/>
    <property type="project" value="UniProtKB-SubCell"/>
</dbReference>
<dbReference type="PRINTS" id="PR00421">
    <property type="entry name" value="THIOREDOXIN"/>
</dbReference>
<evidence type="ECO:0000256" key="1">
    <source>
        <dbReference type="ARBA" id="ARBA00001182"/>
    </source>
</evidence>
<dbReference type="GO" id="GO:0015035">
    <property type="term" value="F:protein-disulfide reductase activity"/>
    <property type="evidence" value="ECO:0007669"/>
    <property type="project" value="TreeGrafter"/>
</dbReference>
<dbReference type="GO" id="GO:0034976">
    <property type="term" value="P:response to endoplasmic reticulum stress"/>
    <property type="evidence" value="ECO:0007669"/>
    <property type="project" value="TreeGrafter"/>
</dbReference>
<evidence type="ECO:0000256" key="3">
    <source>
        <dbReference type="ARBA" id="ARBA00012723"/>
    </source>
</evidence>
<keyword evidence="4" id="KW-1015">Disulfide bond</keyword>
<dbReference type="EC" id="5.3.4.1" evidence="3"/>
<evidence type="ECO:0000313" key="10">
    <source>
        <dbReference type="EMBL" id="KAB8606236.1"/>
    </source>
</evidence>
<evidence type="ECO:0000256" key="5">
    <source>
        <dbReference type="ARBA" id="ARBA00023235"/>
    </source>
</evidence>
<feature type="region of interest" description="Disordered" evidence="7">
    <location>
        <begin position="238"/>
        <end position="318"/>
    </location>
</feature>
<dbReference type="PROSITE" id="PS51352">
    <property type="entry name" value="THIOREDOXIN_2"/>
    <property type="match status" value="1"/>
</dbReference>
<dbReference type="Gene3D" id="3.40.30.10">
    <property type="entry name" value="Glutaredoxin"/>
    <property type="match status" value="2"/>
</dbReference>
<dbReference type="PANTHER" id="PTHR45815:SF3">
    <property type="entry name" value="PROTEIN DISULFIDE-ISOMERASE A6"/>
    <property type="match status" value="1"/>
</dbReference>
<dbReference type="Proteomes" id="UP000327013">
    <property type="component" value="Unassembled WGS sequence"/>
</dbReference>
<protein>
    <recommendedName>
        <fullName evidence="3">protein disulfide-isomerase</fullName>
        <ecNumber evidence="3">5.3.4.1</ecNumber>
    </recommendedName>
</protein>
<feature type="signal peptide" evidence="8">
    <location>
        <begin position="1"/>
        <end position="19"/>
    </location>
</feature>
<comment type="subcellular location">
    <subcellularLocation>
        <location evidence="2">Endoplasmic reticulum lumen</location>
    </subcellularLocation>
</comment>
<dbReference type="Pfam" id="PF00085">
    <property type="entry name" value="Thioredoxin"/>
    <property type="match status" value="1"/>
</dbReference>
<gene>
    <name evidence="10" type="ORF">FH972_025866</name>
</gene>
<keyword evidence="8" id="KW-0732">Signal</keyword>
<dbReference type="PROSITE" id="PS00194">
    <property type="entry name" value="THIOREDOXIN_1"/>
    <property type="match status" value="1"/>
</dbReference>
<organism evidence="10 11">
    <name type="scientific">Carpinus fangiana</name>
    <dbReference type="NCBI Taxonomy" id="176857"/>
    <lineage>
        <taxon>Eukaryota</taxon>
        <taxon>Viridiplantae</taxon>
        <taxon>Streptophyta</taxon>
        <taxon>Embryophyta</taxon>
        <taxon>Tracheophyta</taxon>
        <taxon>Spermatophyta</taxon>
        <taxon>Magnoliopsida</taxon>
        <taxon>eudicotyledons</taxon>
        <taxon>Gunneridae</taxon>
        <taxon>Pentapetalae</taxon>
        <taxon>rosids</taxon>
        <taxon>fabids</taxon>
        <taxon>Fagales</taxon>
        <taxon>Betulaceae</taxon>
        <taxon>Carpinus</taxon>
    </lineage>
</organism>
<evidence type="ECO:0000256" key="8">
    <source>
        <dbReference type="SAM" id="SignalP"/>
    </source>
</evidence>
<name>A0A5N6L293_9ROSI</name>
<dbReference type="GO" id="GO:0003756">
    <property type="term" value="F:protein disulfide isomerase activity"/>
    <property type="evidence" value="ECO:0007669"/>
    <property type="project" value="UniProtKB-EC"/>
</dbReference>
<dbReference type="AlphaFoldDB" id="A0A5N6L293"/>
<proteinExistence type="predicted"/>
<dbReference type="InterPro" id="IPR036249">
    <property type="entry name" value="Thioredoxin-like_sf"/>
</dbReference>
<accession>A0A5N6L293</accession>
<reference evidence="10 11" key="1">
    <citation type="submission" date="2019-06" db="EMBL/GenBank/DDBJ databases">
        <title>A chromosomal-level reference genome of Carpinus fangiana (Coryloideae, Betulaceae).</title>
        <authorList>
            <person name="Yang X."/>
            <person name="Wang Z."/>
            <person name="Zhang L."/>
            <person name="Hao G."/>
            <person name="Liu J."/>
            <person name="Yang Y."/>
        </authorList>
    </citation>
    <scope>NUCLEOTIDE SEQUENCE [LARGE SCALE GENOMIC DNA]</scope>
    <source>
        <strain evidence="10">Cfa_2016G</strain>
        <tissue evidence="10">Leaf</tissue>
    </source>
</reference>
<dbReference type="Pfam" id="PF24541">
    <property type="entry name" value="Thioredox_PDIA6_C"/>
    <property type="match status" value="1"/>
</dbReference>
<dbReference type="OrthoDB" id="10264505at2759"/>
<sequence>MYLAEPLLFALAVLPSAHASLYSKKSPVLQVDAKSYKSLIAESNHTSIVEFYAPWCGHCKNLAPAYAKAATSLQGLANVAAVNCDEDANKPFCGSMGVQGFPTLKIVKPGKKKGKPVVQDYQGPRSAKGIVEAVKDKIPNHVTSVKDDNLESWLEPANQRPKALFFSDKGLVPALVKALAIDFLGAIDVGYVRNNKKAASKYGVDTFPAVVLVQNGDEPIKYDGEINKLSLTEFLSQAAPPNTGASASASSKPAKKDSKKASKNTKPKTGDKADAGSCPHAAGQGATSNPHLKEDDAEPLESPIPDASEGKAKPAPIPVEPAPKLKVLESESALQKACLSSRSSTCVLAIVPEGSEATELPLRTNLAETAHKHVQRGAKIFPFYEVADTNEGAQTLLKSLKLPIGKDKQPHVLAVNAKRGWYSAYTGDVLQRNDLEKWIDDLRLGDMKKETLPESVIKQVAKEAEKEDEKVVEEILDEEVEGVEHSEL</sequence>
<evidence type="ECO:0000313" key="11">
    <source>
        <dbReference type="Proteomes" id="UP000327013"/>
    </source>
</evidence>
<dbReference type="SUPFAM" id="SSF52833">
    <property type="entry name" value="Thioredoxin-like"/>
    <property type="match status" value="2"/>
</dbReference>
<feature type="chain" id="PRO_5024392760" description="protein disulfide-isomerase" evidence="8">
    <location>
        <begin position="20"/>
        <end position="488"/>
    </location>
</feature>
<dbReference type="PANTHER" id="PTHR45815">
    <property type="entry name" value="PROTEIN DISULFIDE-ISOMERASE A6"/>
    <property type="match status" value="1"/>
</dbReference>
<evidence type="ECO:0000256" key="6">
    <source>
        <dbReference type="ARBA" id="ARBA00023284"/>
    </source>
</evidence>